<protein>
    <recommendedName>
        <fullName evidence="10">Isoleucine--tRNA ligase</fullName>
        <ecNumber evidence="10">6.1.1.5</ecNumber>
    </recommendedName>
    <alternativeName>
        <fullName evidence="10">Isoleucyl-tRNA synthetase</fullName>
        <shortName evidence="10">IleRS</shortName>
    </alternativeName>
</protein>
<dbReference type="InterPro" id="IPR002301">
    <property type="entry name" value="Ile-tRNA-ligase"/>
</dbReference>
<dbReference type="Proteomes" id="UP000199182">
    <property type="component" value="Unassembled WGS sequence"/>
</dbReference>
<evidence type="ECO:0000256" key="9">
    <source>
        <dbReference type="ARBA" id="ARBA00048359"/>
    </source>
</evidence>
<comment type="subcellular location">
    <subcellularLocation>
        <location evidence="10">Cytoplasm</location>
    </subcellularLocation>
</comment>
<dbReference type="InterPro" id="IPR023585">
    <property type="entry name" value="Ile-tRNA-ligase_type1"/>
</dbReference>
<comment type="similarity">
    <text evidence="1 10">Belongs to the class-I aminoacyl-tRNA synthetase family. IleS type 1 subfamily.</text>
</comment>
<proteinExistence type="inferred from homology"/>
<feature type="domain" description="Methionyl/Valyl/Leucyl/Isoleucyl-tRNA synthetase anticodon-binding" evidence="12">
    <location>
        <begin position="687"/>
        <end position="843"/>
    </location>
</feature>
<keyword evidence="3 10" id="KW-0436">Ligase</keyword>
<evidence type="ECO:0000259" key="12">
    <source>
        <dbReference type="Pfam" id="PF08264"/>
    </source>
</evidence>
<dbReference type="InterPro" id="IPR013155">
    <property type="entry name" value="M/V/L/I-tRNA-synth_anticd-bd"/>
</dbReference>
<evidence type="ECO:0000313" key="13">
    <source>
        <dbReference type="EMBL" id="SDM90793.1"/>
    </source>
</evidence>
<keyword evidence="10" id="KW-0479">Metal-binding</keyword>
<dbReference type="InterPro" id="IPR001412">
    <property type="entry name" value="aa-tRNA-synth_I_CS"/>
</dbReference>
<evidence type="ECO:0000313" key="14">
    <source>
        <dbReference type="Proteomes" id="UP000199182"/>
    </source>
</evidence>
<dbReference type="Pfam" id="PF00133">
    <property type="entry name" value="tRNA-synt_1"/>
    <property type="match status" value="1"/>
</dbReference>
<comment type="subunit">
    <text evidence="10">Monomer.</text>
</comment>
<evidence type="ECO:0000256" key="2">
    <source>
        <dbReference type="ARBA" id="ARBA00022490"/>
    </source>
</evidence>
<dbReference type="InterPro" id="IPR050081">
    <property type="entry name" value="Ile-tRNA_ligase"/>
</dbReference>
<dbReference type="GO" id="GO:0006428">
    <property type="term" value="P:isoleucyl-tRNA aminoacylation"/>
    <property type="evidence" value="ECO:0007669"/>
    <property type="project" value="UniProtKB-UniRule"/>
</dbReference>
<evidence type="ECO:0000256" key="1">
    <source>
        <dbReference type="ARBA" id="ARBA00006887"/>
    </source>
</evidence>
<evidence type="ECO:0000256" key="3">
    <source>
        <dbReference type="ARBA" id="ARBA00022598"/>
    </source>
</evidence>
<dbReference type="InterPro" id="IPR009080">
    <property type="entry name" value="tRNAsynth_Ia_anticodon-bd"/>
</dbReference>
<feature type="binding site" evidence="10">
    <location>
        <position position="607"/>
    </location>
    <ligand>
        <name>ATP</name>
        <dbReference type="ChEBI" id="CHEBI:30616"/>
    </ligand>
</feature>
<comment type="function">
    <text evidence="8 10">Catalyzes the attachment of isoleucine to tRNA(Ile). As IleRS can inadvertently accommodate and process structurally similar amino acids such as valine, to avoid such errors it has two additional distinct tRNA(Ile)-dependent editing activities. One activity is designated as 'pretransfer' editing and involves the hydrolysis of activated Val-AMP. The other activity is designated 'posttransfer' editing and involves deacylation of mischarged Val-tRNA(Ile).</text>
</comment>
<dbReference type="InterPro" id="IPR014729">
    <property type="entry name" value="Rossmann-like_a/b/a_fold"/>
</dbReference>
<dbReference type="RefSeq" id="WP_092638621.1">
    <property type="nucleotide sequence ID" value="NZ_FNID01000007.1"/>
</dbReference>
<dbReference type="NCBIfam" id="TIGR00392">
    <property type="entry name" value="ileS"/>
    <property type="match status" value="1"/>
</dbReference>
<evidence type="ECO:0000259" key="11">
    <source>
        <dbReference type="Pfam" id="PF00133"/>
    </source>
</evidence>
<feature type="binding site" evidence="10">
    <location>
        <position position="563"/>
    </location>
    <ligand>
        <name>L-isoleucyl-5'-AMP</name>
        <dbReference type="ChEBI" id="CHEBI:178002"/>
    </ligand>
</feature>
<dbReference type="InterPro" id="IPR033708">
    <property type="entry name" value="Anticodon_Ile_BEm"/>
</dbReference>
<dbReference type="AlphaFoldDB" id="A0A1G9X356"/>
<name>A0A1G9X356_9FIRM</name>
<dbReference type="SUPFAM" id="SSF50677">
    <property type="entry name" value="ValRS/IleRS/LeuRS editing domain"/>
    <property type="match status" value="1"/>
</dbReference>
<comment type="catalytic activity">
    <reaction evidence="9 10">
        <text>tRNA(Ile) + L-isoleucine + ATP = L-isoleucyl-tRNA(Ile) + AMP + diphosphate</text>
        <dbReference type="Rhea" id="RHEA:11060"/>
        <dbReference type="Rhea" id="RHEA-COMP:9666"/>
        <dbReference type="Rhea" id="RHEA-COMP:9695"/>
        <dbReference type="ChEBI" id="CHEBI:30616"/>
        <dbReference type="ChEBI" id="CHEBI:33019"/>
        <dbReference type="ChEBI" id="CHEBI:58045"/>
        <dbReference type="ChEBI" id="CHEBI:78442"/>
        <dbReference type="ChEBI" id="CHEBI:78528"/>
        <dbReference type="ChEBI" id="CHEBI:456215"/>
        <dbReference type="EC" id="6.1.1.5"/>
    </reaction>
</comment>
<dbReference type="SUPFAM" id="SSF47323">
    <property type="entry name" value="Anticodon-binding domain of a subclass of class I aminoacyl-tRNA synthetases"/>
    <property type="match status" value="1"/>
</dbReference>
<dbReference type="PANTHER" id="PTHR42765:SF1">
    <property type="entry name" value="ISOLEUCINE--TRNA LIGASE, MITOCHONDRIAL"/>
    <property type="match status" value="1"/>
</dbReference>
<dbReference type="PROSITE" id="PS00178">
    <property type="entry name" value="AA_TRNA_LIGASE_I"/>
    <property type="match status" value="1"/>
</dbReference>
<evidence type="ECO:0000256" key="10">
    <source>
        <dbReference type="HAMAP-Rule" id="MF_02002"/>
    </source>
</evidence>
<dbReference type="GO" id="GO:0004822">
    <property type="term" value="F:isoleucine-tRNA ligase activity"/>
    <property type="evidence" value="ECO:0007669"/>
    <property type="project" value="UniProtKB-UniRule"/>
</dbReference>
<dbReference type="PANTHER" id="PTHR42765">
    <property type="entry name" value="SOLEUCYL-TRNA SYNTHETASE"/>
    <property type="match status" value="1"/>
</dbReference>
<dbReference type="GO" id="GO:0008270">
    <property type="term" value="F:zinc ion binding"/>
    <property type="evidence" value="ECO:0007669"/>
    <property type="project" value="UniProtKB-UniRule"/>
</dbReference>
<feature type="binding site" evidence="10">
    <location>
        <position position="900"/>
    </location>
    <ligand>
        <name>Zn(2+)</name>
        <dbReference type="ChEBI" id="CHEBI:29105"/>
    </ligand>
</feature>
<dbReference type="GO" id="GO:0005524">
    <property type="term" value="F:ATP binding"/>
    <property type="evidence" value="ECO:0007669"/>
    <property type="project" value="UniProtKB-UniRule"/>
</dbReference>
<gene>
    <name evidence="10" type="primary">ileS</name>
    <name evidence="13" type="ORF">SAMN05192585_10766</name>
</gene>
<feature type="short sequence motif" description="'KMSKS' region" evidence="10">
    <location>
        <begin position="604"/>
        <end position="608"/>
    </location>
</feature>
<dbReference type="InterPro" id="IPR009008">
    <property type="entry name" value="Val/Leu/Ile-tRNA-synth_edit"/>
</dbReference>
<dbReference type="Pfam" id="PF08264">
    <property type="entry name" value="Anticodon_1"/>
    <property type="match status" value="1"/>
</dbReference>
<comment type="cofactor">
    <cofactor evidence="10">
        <name>Zn(2+)</name>
        <dbReference type="ChEBI" id="CHEBI:29105"/>
    </cofactor>
    <text evidence="10">Binds 1 zinc ion per subunit.</text>
</comment>
<dbReference type="GO" id="GO:0005829">
    <property type="term" value="C:cytosol"/>
    <property type="evidence" value="ECO:0007669"/>
    <property type="project" value="TreeGrafter"/>
</dbReference>
<accession>A0A1G9X356</accession>
<keyword evidence="14" id="KW-1185">Reference proteome</keyword>
<keyword evidence="4 10" id="KW-0547">Nucleotide-binding</keyword>
<evidence type="ECO:0000256" key="6">
    <source>
        <dbReference type="ARBA" id="ARBA00022917"/>
    </source>
</evidence>
<feature type="domain" description="Aminoacyl-tRNA synthetase class Ia" evidence="11">
    <location>
        <begin position="29"/>
        <end position="643"/>
    </location>
</feature>
<dbReference type="HAMAP" id="MF_02002">
    <property type="entry name" value="Ile_tRNA_synth_type1"/>
    <property type="match status" value="1"/>
</dbReference>
<evidence type="ECO:0000256" key="7">
    <source>
        <dbReference type="ARBA" id="ARBA00023146"/>
    </source>
</evidence>
<reference evidence="13 14" key="1">
    <citation type="submission" date="2016-10" db="EMBL/GenBank/DDBJ databases">
        <authorList>
            <person name="de Groot N.N."/>
        </authorList>
    </citation>
    <scope>NUCLEOTIDE SEQUENCE [LARGE SCALE GENOMIC DNA]</scope>
    <source>
        <strain evidence="13 14">CGMCC 1.5012</strain>
    </source>
</reference>
<dbReference type="Gene3D" id="1.10.730.20">
    <property type="match status" value="1"/>
</dbReference>
<dbReference type="EMBL" id="FNID01000007">
    <property type="protein sequence ID" value="SDM90793.1"/>
    <property type="molecule type" value="Genomic_DNA"/>
</dbReference>
<dbReference type="SUPFAM" id="SSF52374">
    <property type="entry name" value="Nucleotidylyl transferase"/>
    <property type="match status" value="1"/>
</dbReference>
<dbReference type="FunFam" id="3.40.50.620:FF:000152">
    <property type="entry name" value="Isoleucine--tRNA ligase"/>
    <property type="match status" value="1"/>
</dbReference>
<organism evidence="13 14">
    <name type="scientific">Acetanaerobacterium elongatum</name>
    <dbReference type="NCBI Taxonomy" id="258515"/>
    <lineage>
        <taxon>Bacteria</taxon>
        <taxon>Bacillati</taxon>
        <taxon>Bacillota</taxon>
        <taxon>Clostridia</taxon>
        <taxon>Eubacteriales</taxon>
        <taxon>Oscillospiraceae</taxon>
        <taxon>Acetanaerobacterium</taxon>
    </lineage>
</organism>
<dbReference type="CDD" id="cd07960">
    <property type="entry name" value="Anticodon_Ia_Ile_BEm"/>
    <property type="match status" value="1"/>
</dbReference>
<feature type="short sequence motif" description="'HIGH' region" evidence="10">
    <location>
        <begin position="59"/>
        <end position="69"/>
    </location>
</feature>
<dbReference type="STRING" id="258515.SAMN05192585_10766"/>
<keyword evidence="2 10" id="KW-0963">Cytoplasm</keyword>
<dbReference type="GO" id="GO:0000049">
    <property type="term" value="F:tRNA binding"/>
    <property type="evidence" value="ECO:0007669"/>
    <property type="project" value="InterPro"/>
</dbReference>
<keyword evidence="10" id="KW-0862">Zinc</keyword>
<evidence type="ECO:0000256" key="8">
    <source>
        <dbReference type="ARBA" id="ARBA00025217"/>
    </source>
</evidence>
<comment type="domain">
    <text evidence="10">IleRS has two distinct active sites: one for aminoacylation and one for editing. The misactivated valine is translocated from the active site to the editing site, which sterically excludes the correctly activated isoleucine. The single editing site contains two valyl binding pockets, one specific for each substrate (Val-AMP or Val-tRNA(Ile)).</text>
</comment>
<dbReference type="FunFam" id="1.10.730.20:FF:000001">
    <property type="entry name" value="Isoleucine--tRNA ligase"/>
    <property type="match status" value="1"/>
</dbReference>
<dbReference type="GO" id="GO:0002161">
    <property type="term" value="F:aminoacyl-tRNA deacylase activity"/>
    <property type="evidence" value="ECO:0007669"/>
    <property type="project" value="InterPro"/>
</dbReference>
<evidence type="ECO:0000256" key="4">
    <source>
        <dbReference type="ARBA" id="ARBA00022741"/>
    </source>
</evidence>
<dbReference type="EC" id="6.1.1.5" evidence="10"/>
<feature type="binding site" evidence="10">
    <location>
        <position position="923"/>
    </location>
    <ligand>
        <name>Zn(2+)</name>
        <dbReference type="ChEBI" id="CHEBI:29105"/>
    </ligand>
</feature>
<keyword evidence="7 10" id="KW-0030">Aminoacyl-tRNA synthetase</keyword>
<keyword evidence="6 10" id="KW-0648">Protein biosynthesis</keyword>
<feature type="binding site" evidence="10">
    <location>
        <position position="903"/>
    </location>
    <ligand>
        <name>Zn(2+)</name>
        <dbReference type="ChEBI" id="CHEBI:29105"/>
    </ligand>
</feature>
<dbReference type="InterPro" id="IPR002300">
    <property type="entry name" value="aa-tRNA-synth_Ia"/>
</dbReference>
<feature type="binding site" evidence="10">
    <location>
        <position position="920"/>
    </location>
    <ligand>
        <name>Zn(2+)</name>
        <dbReference type="ChEBI" id="CHEBI:29105"/>
    </ligand>
</feature>
<keyword evidence="5 10" id="KW-0067">ATP-binding</keyword>
<dbReference type="CDD" id="cd00818">
    <property type="entry name" value="IleRS_core"/>
    <property type="match status" value="1"/>
</dbReference>
<dbReference type="Gene3D" id="1.10.10.830">
    <property type="entry name" value="Ile-tRNA synthetase CP2 domain-like"/>
    <property type="match status" value="1"/>
</dbReference>
<sequence>MSQDYNGTLNLPKTEFSMRAALPQREPEMLKAMEEQRLYYKMVERNAGKPLYVLHDGPPYANGDIHLGTALNKVLKDIIVKYKNMSGFQAPYVPGWDTHGLPIELKAMKKIGAQNIGSPVDLRRHCREFALTYMENQKAQFKRLGVLGDFENPYLTLKPEFEAKQIEVFGEMAKKGYIYKGLKPVYWCPECKTALAEAEIEYAEDPCYSIYVKFSVTKDNGKLASLGADLSKTYFVIWTTTTWTLPGNVAICLGPDYEYCVVKAKGECYVMAKELVPAAMKAAKIEEYEISEETVLGKELEHIVTKHPFINRNSPIIVGAHVTLESGTGCVHTAPGHGVEDFEVCRNYPDLPIVVPVDSLGVLTKEAGEFAGLATDEANKKIAAKLEETGHLFAIEKIIHQYPHCWRCKSPILFRATEQWFCSVDGFKEDAVKAVKSVEWIPAWGEDRIESMVRDRSDWCISRQRTWGVPIPIFYCADCGKYVVNDESIKAVSALFAKEGSDAWYKRDAMEILPSGFTCPHCGGKKFTKENDIMDVWFDSGVSHAAVLNVRENLRWPADLYLEGADQYRGWFQSSLLTSVAWKGVAPYKAVCTHGWVVDGEGRKMSKSLGNGIAPEDIIKEYGADVLRLWVASSDYHADIRISKDILKQLSEVYRKVRNTARYILGNIYDFNPDTDAVAYDELPELDRWALMRLDDLITKVTEAYDRLEFHIVYHALHNFCVVDMSNFYLDVIKDRLYVEAAGSKARRSAQTAMHLILSALTRLLAPILAFTADEIWSFMPESKAYNKGSVLFNDMPKPLKQSYDPAFVQKWEKISLLHDDVKKELENLRTEKIIGKSLDAKLTLYAEGEAYEFVKSVEGMLPDIFIVSQVEVVNGKGGDMKGEFEGIAVSASKADGTACVRCLAHSTTVGSDAQHPELCSRCRHIIEEL</sequence>
<dbReference type="Gene3D" id="3.40.50.620">
    <property type="entry name" value="HUPs"/>
    <property type="match status" value="2"/>
</dbReference>
<dbReference type="PRINTS" id="PR00984">
    <property type="entry name" value="TRNASYNTHILE"/>
</dbReference>
<dbReference type="OrthoDB" id="9810365at2"/>
<evidence type="ECO:0000256" key="5">
    <source>
        <dbReference type="ARBA" id="ARBA00022840"/>
    </source>
</evidence>